<proteinExistence type="predicted"/>
<dbReference type="Gene3D" id="3.30.420.190">
    <property type="entry name" value="conserved archaeal protein q6m145"/>
    <property type="match status" value="1"/>
</dbReference>
<organism evidence="2 3">
    <name type="scientific">Thiohalorhabdus methylotrophus</name>
    <dbReference type="NCBI Taxonomy" id="3242694"/>
    <lineage>
        <taxon>Bacteria</taxon>
        <taxon>Pseudomonadati</taxon>
        <taxon>Pseudomonadota</taxon>
        <taxon>Gammaproteobacteria</taxon>
        <taxon>Thiohalorhabdales</taxon>
        <taxon>Thiohalorhabdaceae</taxon>
        <taxon>Thiohalorhabdus</taxon>
    </lineage>
</organism>
<dbReference type="InterPro" id="IPR002821">
    <property type="entry name" value="Hydantoinase_A"/>
</dbReference>
<dbReference type="NCBIfam" id="TIGR03123">
    <property type="entry name" value="one_C_unchar_1"/>
    <property type="match status" value="1"/>
</dbReference>
<protein>
    <submittedName>
        <fullName evidence="2">Hydantoinase/oxoprolinase family protein</fullName>
    </submittedName>
</protein>
<dbReference type="Proteomes" id="UP001575181">
    <property type="component" value="Unassembled WGS sequence"/>
</dbReference>
<comment type="caution">
    <text evidence="2">The sequence shown here is derived from an EMBL/GenBank/DDBJ whole genome shotgun (WGS) entry which is preliminary data.</text>
</comment>
<dbReference type="RefSeq" id="WP_373655970.1">
    <property type="nucleotide sequence ID" value="NZ_JBGUAW010000006.1"/>
</dbReference>
<evidence type="ECO:0000259" key="1">
    <source>
        <dbReference type="Pfam" id="PF01968"/>
    </source>
</evidence>
<gene>
    <name evidence="2" type="ORF">ACERLL_10140</name>
</gene>
<reference evidence="2 3" key="1">
    <citation type="submission" date="2024-08" db="EMBL/GenBank/DDBJ databases">
        <title>Whole-genome sequencing of halo(alkali)philic microorganisms from hypersaline lakes.</title>
        <authorList>
            <person name="Sorokin D.Y."/>
            <person name="Merkel A.Y."/>
            <person name="Messina E."/>
            <person name="Yakimov M."/>
        </authorList>
    </citation>
    <scope>NUCLEOTIDE SEQUENCE [LARGE SCALE GENOMIC DNA]</scope>
    <source>
        <strain evidence="2 3">Cl-TMA</strain>
    </source>
</reference>
<dbReference type="InterPro" id="IPR002756">
    <property type="entry name" value="MfnF"/>
</dbReference>
<sequence>MTRERVMGWDIGGAHLKAAVLEGADNLRVHMEPCPLWKGVPELTRAMGRILERTGSGVAHAVTMTGELVDHFPDRAQGVRAIVQAVRERLAEEAEPLFFARDGGLLDAEGVLEAPEEVASANWRATAQAVARSCPSALLVDIGSTTSDLVPLRAGSVAAAGDSDAARLRAGELLYTGAVRTPVMALGDRVPVAGAWVPLAAEWFATTADVHRLRGVLPEGADLGPTADGAAADREGSARRLARMVGNDAEAGDPAPWERLAEYLAEMQLRDLLDAAYLVEGRLGLDRDAPVVGAGVGRFLASAMAERLGRPYRDFKTLVAPGAYKAGPDPADCAPAVSLAVLAKGAFE</sequence>
<keyword evidence="3" id="KW-1185">Reference proteome</keyword>
<dbReference type="Gene3D" id="3.30.420.40">
    <property type="match status" value="1"/>
</dbReference>
<evidence type="ECO:0000313" key="3">
    <source>
        <dbReference type="Proteomes" id="UP001575181"/>
    </source>
</evidence>
<evidence type="ECO:0000313" key="2">
    <source>
        <dbReference type="EMBL" id="MFA9461184.1"/>
    </source>
</evidence>
<accession>A0ABV4TX68</accession>
<name>A0ABV4TX68_9GAMM</name>
<dbReference type="EMBL" id="JBGUAW010000006">
    <property type="protein sequence ID" value="MFA9461184.1"/>
    <property type="molecule type" value="Genomic_DNA"/>
</dbReference>
<dbReference type="Pfam" id="PF01968">
    <property type="entry name" value="Hydantoinase_A"/>
    <property type="match status" value="1"/>
</dbReference>
<feature type="domain" description="Hydantoinase A/oxoprolinase" evidence="1">
    <location>
        <begin position="60"/>
        <end position="309"/>
    </location>
</feature>